<gene>
    <name evidence="7" type="ORF">Gferi_07785</name>
</gene>
<dbReference type="InterPro" id="IPR000524">
    <property type="entry name" value="Tscrpt_reg_HTH_GntR"/>
</dbReference>
<keyword evidence="8" id="KW-1185">Reference proteome</keyword>
<dbReference type="KEGG" id="gfe:Gferi_07785"/>
<organism evidence="7 8">
    <name type="scientific">Geosporobacter ferrireducens</name>
    <dbReference type="NCBI Taxonomy" id="1424294"/>
    <lineage>
        <taxon>Bacteria</taxon>
        <taxon>Bacillati</taxon>
        <taxon>Bacillota</taxon>
        <taxon>Clostridia</taxon>
        <taxon>Peptostreptococcales</taxon>
        <taxon>Thermotaleaceae</taxon>
        <taxon>Geosporobacter</taxon>
    </lineage>
</organism>
<dbReference type="SMART" id="SM00345">
    <property type="entry name" value="HTH_GNTR"/>
    <property type="match status" value="1"/>
</dbReference>
<proteinExistence type="inferred from homology"/>
<dbReference type="PANTHER" id="PTHR46577:SF1">
    <property type="entry name" value="HTH-TYPE TRANSCRIPTIONAL REGULATORY PROTEIN GABR"/>
    <property type="match status" value="1"/>
</dbReference>
<dbReference type="GO" id="GO:0003824">
    <property type="term" value="F:catalytic activity"/>
    <property type="evidence" value="ECO:0007669"/>
    <property type="project" value="UniProtKB-ARBA"/>
</dbReference>
<dbReference type="CDD" id="cd00609">
    <property type="entry name" value="AAT_like"/>
    <property type="match status" value="1"/>
</dbReference>
<dbReference type="GO" id="GO:0030170">
    <property type="term" value="F:pyridoxal phosphate binding"/>
    <property type="evidence" value="ECO:0007669"/>
    <property type="project" value="InterPro"/>
</dbReference>
<dbReference type="Pfam" id="PF00392">
    <property type="entry name" value="GntR"/>
    <property type="match status" value="1"/>
</dbReference>
<reference evidence="7 8" key="1">
    <citation type="submission" date="2016-09" db="EMBL/GenBank/DDBJ databases">
        <title>Genomic analysis reveals versatility of anaerobic energy metabolism of Geosporobacter ferrireducens IRF9 of phylum Firmicutes.</title>
        <authorList>
            <person name="Kim S.-J."/>
        </authorList>
    </citation>
    <scope>NUCLEOTIDE SEQUENCE [LARGE SCALE GENOMIC DNA]</scope>
    <source>
        <strain evidence="7 8">IRF9</strain>
    </source>
</reference>
<dbReference type="Gene3D" id="3.40.640.10">
    <property type="entry name" value="Type I PLP-dependent aspartate aminotransferase-like (Major domain)"/>
    <property type="match status" value="1"/>
</dbReference>
<evidence type="ECO:0000256" key="5">
    <source>
        <dbReference type="ARBA" id="ARBA00023163"/>
    </source>
</evidence>
<dbReference type="STRING" id="1424294.Gferi_07785"/>
<dbReference type="InterPro" id="IPR036388">
    <property type="entry name" value="WH-like_DNA-bd_sf"/>
</dbReference>
<dbReference type="InterPro" id="IPR015421">
    <property type="entry name" value="PyrdxlP-dep_Trfase_major"/>
</dbReference>
<evidence type="ECO:0000256" key="3">
    <source>
        <dbReference type="ARBA" id="ARBA00023015"/>
    </source>
</evidence>
<dbReference type="Gene3D" id="1.10.10.10">
    <property type="entry name" value="Winged helix-like DNA-binding domain superfamily/Winged helix DNA-binding domain"/>
    <property type="match status" value="1"/>
</dbReference>
<keyword evidence="4" id="KW-0238">DNA-binding</keyword>
<dbReference type="PANTHER" id="PTHR46577">
    <property type="entry name" value="HTH-TYPE TRANSCRIPTIONAL REGULATORY PROTEIN GABR"/>
    <property type="match status" value="1"/>
</dbReference>
<dbReference type="InterPro" id="IPR036390">
    <property type="entry name" value="WH_DNA-bd_sf"/>
</dbReference>
<keyword evidence="5" id="KW-0804">Transcription</keyword>
<evidence type="ECO:0000256" key="1">
    <source>
        <dbReference type="ARBA" id="ARBA00005384"/>
    </source>
</evidence>
<dbReference type="SUPFAM" id="SSF46785">
    <property type="entry name" value="Winged helix' DNA-binding domain"/>
    <property type="match status" value="1"/>
</dbReference>
<evidence type="ECO:0000256" key="2">
    <source>
        <dbReference type="ARBA" id="ARBA00022898"/>
    </source>
</evidence>
<protein>
    <recommendedName>
        <fullName evidence="6">HTH gntR-type domain-containing protein</fullName>
    </recommendedName>
</protein>
<dbReference type="AlphaFoldDB" id="A0A1D8GF07"/>
<evidence type="ECO:0000313" key="7">
    <source>
        <dbReference type="EMBL" id="AOT69479.1"/>
    </source>
</evidence>
<evidence type="ECO:0000256" key="4">
    <source>
        <dbReference type="ARBA" id="ARBA00023125"/>
    </source>
</evidence>
<evidence type="ECO:0000259" key="6">
    <source>
        <dbReference type="PROSITE" id="PS50949"/>
    </source>
</evidence>
<sequence length="439" mass="50917">MEYKYEVVADLIKKNIYSGKYKPGEKLPSIQKLSKALTYNTDTIIKAYNQLEEEHLIYAVPKSGYYVMKSEDKMGTDKSVIDMLNIYLPDKINPYKDFYHCMDKAISIYGNKLFDYSSPKGMPELINVLTKHLMNFQIFTKPDNIFITNGSQQALYILATMAFPEGKSKVLVEQPTYSVMLKILESAKIPVIGIERTYEGIDLNELEAILKKGDIKFFYTMPRYQNPTGFCYNNTHKKEIIRLLEKYDVYIVEDDYLADLELDKKSDPMYTMADNDTSIYIRSFSKTLLPGLRLGMAILPKKLQQKFIDFKFSIDLNTSILTQGALEVYLKSSMYKFHIKRTRKFYKNKMDVLRALCNKEVNDKIAWYIPETGLYAYMETKEVQSDALEKSLLNNKVLVSSTRSCYIEDFKHAEGIRLCVCNATDEDIRRAVNIIESQF</sequence>
<dbReference type="RefSeq" id="WP_069975195.1">
    <property type="nucleotide sequence ID" value="NZ_CP017269.1"/>
</dbReference>
<keyword evidence="2" id="KW-0663">Pyridoxal phosphate</keyword>
<dbReference type="Proteomes" id="UP000095743">
    <property type="component" value="Chromosome"/>
</dbReference>
<feature type="domain" description="HTH gntR-type" evidence="6">
    <location>
        <begin position="2"/>
        <end position="70"/>
    </location>
</feature>
<dbReference type="CDD" id="cd07377">
    <property type="entry name" value="WHTH_GntR"/>
    <property type="match status" value="1"/>
</dbReference>
<dbReference type="OrthoDB" id="163333at2"/>
<dbReference type="InterPro" id="IPR015422">
    <property type="entry name" value="PyrdxlP-dep_Trfase_small"/>
</dbReference>
<dbReference type="PROSITE" id="PS50949">
    <property type="entry name" value="HTH_GNTR"/>
    <property type="match status" value="1"/>
</dbReference>
<dbReference type="InterPro" id="IPR004839">
    <property type="entry name" value="Aminotransferase_I/II_large"/>
</dbReference>
<name>A0A1D8GF07_9FIRM</name>
<dbReference type="Pfam" id="PF00155">
    <property type="entry name" value="Aminotran_1_2"/>
    <property type="match status" value="1"/>
</dbReference>
<dbReference type="EMBL" id="CP017269">
    <property type="protein sequence ID" value="AOT69479.1"/>
    <property type="molecule type" value="Genomic_DNA"/>
</dbReference>
<dbReference type="InterPro" id="IPR051446">
    <property type="entry name" value="HTH_trans_reg/aminotransferase"/>
</dbReference>
<accession>A0A1D8GF07</accession>
<dbReference type="GO" id="GO:0003700">
    <property type="term" value="F:DNA-binding transcription factor activity"/>
    <property type="evidence" value="ECO:0007669"/>
    <property type="project" value="InterPro"/>
</dbReference>
<dbReference type="GO" id="GO:0003677">
    <property type="term" value="F:DNA binding"/>
    <property type="evidence" value="ECO:0007669"/>
    <property type="project" value="UniProtKB-KW"/>
</dbReference>
<keyword evidence="3" id="KW-0805">Transcription regulation</keyword>
<dbReference type="SUPFAM" id="SSF53383">
    <property type="entry name" value="PLP-dependent transferases"/>
    <property type="match status" value="1"/>
</dbReference>
<dbReference type="InterPro" id="IPR015424">
    <property type="entry name" value="PyrdxlP-dep_Trfase"/>
</dbReference>
<comment type="similarity">
    <text evidence="1">In the C-terminal section; belongs to the class-I pyridoxal-phosphate-dependent aminotransferase family.</text>
</comment>
<evidence type="ECO:0000313" key="8">
    <source>
        <dbReference type="Proteomes" id="UP000095743"/>
    </source>
</evidence>
<dbReference type="Gene3D" id="3.90.1150.10">
    <property type="entry name" value="Aspartate Aminotransferase, domain 1"/>
    <property type="match status" value="1"/>
</dbReference>